<dbReference type="SMART" id="SM00499">
    <property type="entry name" value="AAI"/>
    <property type="match status" value="1"/>
</dbReference>
<feature type="chain" id="PRO_5007651974" evidence="1">
    <location>
        <begin position="20"/>
        <end position="150"/>
    </location>
</feature>
<dbReference type="GO" id="GO:0045735">
    <property type="term" value="F:nutrient reservoir activity"/>
    <property type="evidence" value="ECO:0007669"/>
    <property type="project" value="InterPro"/>
</dbReference>
<gene>
    <name evidence="3" type="primary">hina</name>
</gene>
<dbReference type="EMBL" id="GU591250">
    <property type="protein sequence ID" value="ADD92784.1"/>
    <property type="molecule type" value="Genomic_DNA"/>
</dbReference>
<proteinExistence type="predicted"/>
<dbReference type="EMBL" id="GU591270">
    <property type="protein sequence ID" value="ADD92803.1"/>
    <property type="molecule type" value="Genomic_DNA"/>
</dbReference>
<dbReference type="EMBL" id="GU591177">
    <property type="protein sequence ID" value="ADD92717.1"/>
    <property type="molecule type" value="Genomic_DNA"/>
</dbReference>
<dbReference type="EMBL" id="GU591188">
    <property type="protein sequence ID" value="ADD92728.1"/>
    <property type="molecule type" value="Genomic_DNA"/>
</dbReference>
<dbReference type="EMBL" id="GU591273">
    <property type="protein sequence ID" value="ADD92806.1"/>
    <property type="molecule type" value="Genomic_DNA"/>
</dbReference>
<dbReference type="EMBL" id="GU591223">
    <property type="protein sequence ID" value="ADD92759.1"/>
    <property type="molecule type" value="Genomic_DNA"/>
</dbReference>
<accession>D5KQK4</accession>
<dbReference type="EMBL" id="GU591178">
    <property type="protein sequence ID" value="ADD92718.1"/>
    <property type="molecule type" value="Genomic_DNA"/>
</dbReference>
<dbReference type="EMBL" id="GU591266">
    <property type="protein sequence ID" value="ADD92799.1"/>
    <property type="molecule type" value="Genomic_DNA"/>
</dbReference>
<dbReference type="EMBL" id="GU591242">
    <property type="protein sequence ID" value="ADD92776.1"/>
    <property type="molecule type" value="Genomic_DNA"/>
</dbReference>
<feature type="domain" description="Bifunctional inhibitor/plant lipid transfer protein/seed storage helical" evidence="2">
    <location>
        <begin position="49"/>
        <end position="139"/>
    </location>
</feature>
<dbReference type="EMBL" id="GU591186">
    <property type="protein sequence ID" value="ADD92726.1"/>
    <property type="molecule type" value="Genomic_DNA"/>
</dbReference>
<dbReference type="EMBL" id="GU591244">
    <property type="protein sequence ID" value="ADD92778.1"/>
    <property type="molecule type" value="Genomic_DNA"/>
</dbReference>
<dbReference type="EMBL" id="GU591174">
    <property type="protein sequence ID" value="ADD92714.1"/>
    <property type="molecule type" value="Genomic_DNA"/>
</dbReference>
<dbReference type="PANTHER" id="PTHR33454">
    <property type="entry name" value="PROLAMIN PPROL 14P"/>
    <property type="match status" value="1"/>
</dbReference>
<dbReference type="EMBL" id="GU591173">
    <property type="protein sequence ID" value="ADD92713.1"/>
    <property type="molecule type" value="Genomic_DNA"/>
</dbReference>
<dbReference type="AlphaFoldDB" id="D5KQK4"/>
<dbReference type="EMBL" id="GU591267">
    <property type="protein sequence ID" value="ADD92800.1"/>
    <property type="molecule type" value="Genomic_DNA"/>
</dbReference>
<dbReference type="EMBL" id="GU591271">
    <property type="protein sequence ID" value="ADD92804.1"/>
    <property type="molecule type" value="Genomic_DNA"/>
</dbReference>
<organism evidence="3">
    <name type="scientific">Hordeum vulgare subsp. spontaneum</name>
    <name type="common">Wild barley</name>
    <name type="synonym">Hordeum spontaneum</name>
    <dbReference type="NCBI Taxonomy" id="77009"/>
    <lineage>
        <taxon>Eukaryota</taxon>
        <taxon>Viridiplantae</taxon>
        <taxon>Streptophyta</taxon>
        <taxon>Embryophyta</taxon>
        <taxon>Tracheophyta</taxon>
        <taxon>Spermatophyta</taxon>
        <taxon>Magnoliopsida</taxon>
        <taxon>Liliopsida</taxon>
        <taxon>Poales</taxon>
        <taxon>Poaceae</taxon>
        <taxon>BOP clade</taxon>
        <taxon>Pooideae</taxon>
        <taxon>Triticodae</taxon>
        <taxon>Triticeae</taxon>
        <taxon>Hordeinae</taxon>
        <taxon>Hordeum</taxon>
    </lineage>
</organism>
<dbReference type="EMBL" id="GU591269">
    <property type="protein sequence ID" value="ADD92802.1"/>
    <property type="molecule type" value="Genomic_DNA"/>
</dbReference>
<dbReference type="EMBL" id="GU591227">
    <property type="protein sequence ID" value="ADD92763.1"/>
    <property type="molecule type" value="Genomic_DNA"/>
</dbReference>
<dbReference type="InterPro" id="IPR001954">
    <property type="entry name" value="Glia_glutenin"/>
</dbReference>
<dbReference type="SUPFAM" id="SSF47699">
    <property type="entry name" value="Bifunctional inhibitor/lipid-transfer protein/seed storage 2S albumin"/>
    <property type="match status" value="1"/>
</dbReference>
<evidence type="ECO:0000256" key="1">
    <source>
        <dbReference type="SAM" id="SignalP"/>
    </source>
</evidence>
<dbReference type="EMBL" id="GU591288">
    <property type="protein sequence ID" value="ADD92820.1"/>
    <property type="molecule type" value="Genomic_DNA"/>
</dbReference>
<dbReference type="EMBL" id="GU591198">
    <property type="protein sequence ID" value="ADD92737.1"/>
    <property type="molecule type" value="Genomic_DNA"/>
</dbReference>
<evidence type="ECO:0000313" key="3">
    <source>
        <dbReference type="EMBL" id="ADD92713.1"/>
    </source>
</evidence>
<dbReference type="EMBL" id="GU591193">
    <property type="protein sequence ID" value="ADD92733.1"/>
    <property type="molecule type" value="Genomic_DNA"/>
</dbReference>
<dbReference type="EMBL" id="GU591185">
    <property type="protein sequence ID" value="ADD92725.1"/>
    <property type="molecule type" value="Genomic_DNA"/>
</dbReference>
<dbReference type="EMBL" id="GU591192">
    <property type="protein sequence ID" value="ADD92732.1"/>
    <property type="molecule type" value="Genomic_DNA"/>
</dbReference>
<dbReference type="PANTHER" id="PTHR33454:SF5">
    <property type="entry name" value="PUROINDOLINE-A"/>
    <property type="match status" value="1"/>
</dbReference>
<dbReference type="InterPro" id="IPR016140">
    <property type="entry name" value="Bifunc_inhib/LTP/seed_store"/>
</dbReference>
<dbReference type="Pfam" id="PF00234">
    <property type="entry name" value="Tryp_alpha_amyl"/>
    <property type="match status" value="1"/>
</dbReference>
<feature type="signal peptide" evidence="1">
    <location>
        <begin position="1"/>
        <end position="19"/>
    </location>
</feature>
<dbReference type="EMBL" id="GU591187">
    <property type="protein sequence ID" value="ADD92727.1"/>
    <property type="molecule type" value="Genomic_DNA"/>
</dbReference>
<reference evidence="3" key="1">
    <citation type="submission" date="2010-01" db="EMBL/GenBank/DDBJ databases">
        <title>Comparative analysis of Hina gene sequences in wild (Hordeum spontaneum) and landrace or cultivated (H. vulgare) barleys.</title>
        <authorList>
            <person name="Li W.T."/>
            <person name="Jiang Q.T."/>
            <person name="Pu Z.E."/>
            <person name="Liu Y.X."/>
            <person name="Wang J.R."/>
            <person name="Zheng Y.L."/>
            <person name="Wei Y.M."/>
        </authorList>
    </citation>
    <scope>NUCLEOTIDE SEQUENCE</scope>
</reference>
<name>D5KQK4_HORVS</name>
<dbReference type="EMBL" id="GU591289">
    <property type="protein sequence ID" value="ADD92821.1"/>
    <property type="molecule type" value="Genomic_DNA"/>
</dbReference>
<sequence length="150" mass="16507">MKAFFLVGLLALVASAAFAQYGEVVGSYEGGAGGGGAQQCPLGTKLDSCRNYLLDRCTTMKDFPVTWRWWTWWKGGCEELLHDCCSQLGQMPPQCRCNIIQGSIQRDLGGVFGFQRDRTVKVIQAAKNLPPRCNQGPACNIPSTTTGYYW</sequence>
<keyword evidence="1" id="KW-0732">Signal</keyword>
<evidence type="ECO:0000259" key="2">
    <source>
        <dbReference type="SMART" id="SM00499"/>
    </source>
</evidence>
<dbReference type="EMBL" id="GU591247">
    <property type="protein sequence ID" value="ADD92781.1"/>
    <property type="molecule type" value="Genomic_DNA"/>
</dbReference>
<dbReference type="EMBL" id="GU591268">
    <property type="protein sequence ID" value="ADD92801.1"/>
    <property type="molecule type" value="Genomic_DNA"/>
</dbReference>
<dbReference type="InterPro" id="IPR036312">
    <property type="entry name" value="Bifun_inhib/LTP/seed_sf"/>
</dbReference>
<dbReference type="Gene3D" id="1.10.110.10">
    <property type="entry name" value="Plant lipid-transfer and hydrophobic proteins"/>
    <property type="match status" value="1"/>
</dbReference>
<dbReference type="EMBL" id="GU591221">
    <property type="protein sequence ID" value="ADD92757.1"/>
    <property type="molecule type" value="Genomic_DNA"/>
</dbReference>
<dbReference type="CDD" id="cd00261">
    <property type="entry name" value="AAI_SS"/>
    <property type="match status" value="1"/>
</dbReference>
<protein>
    <submittedName>
        <fullName evidence="3">Hordoindoline-a</fullName>
    </submittedName>
</protein>
<dbReference type="EMBL" id="GU591245">
    <property type="protein sequence ID" value="ADD92779.1"/>
    <property type="molecule type" value="Genomic_DNA"/>
</dbReference>